<dbReference type="EMBL" id="JAGFNS010000070">
    <property type="protein sequence ID" value="MBO3744394.1"/>
    <property type="molecule type" value="Genomic_DNA"/>
</dbReference>
<feature type="transmembrane region" description="Helical" evidence="1">
    <location>
        <begin position="121"/>
        <end position="142"/>
    </location>
</feature>
<proteinExistence type="predicted"/>
<evidence type="ECO:0000313" key="3">
    <source>
        <dbReference type="Proteomes" id="UP000679690"/>
    </source>
</evidence>
<evidence type="ECO:0000256" key="1">
    <source>
        <dbReference type="SAM" id="Phobius"/>
    </source>
</evidence>
<dbReference type="Proteomes" id="UP000679690">
    <property type="component" value="Unassembled WGS sequence"/>
</dbReference>
<feature type="transmembrane region" description="Helical" evidence="1">
    <location>
        <begin position="149"/>
        <end position="170"/>
    </location>
</feature>
<sequence length="171" mass="17621">MSGLTDEGGGPPIREPRIPSDARHVELRAAAVGGVLSVPVHRFWLFTEDCPGLCIIEVLGGGLLLAVGAGLAAWLGCRLARVPRASVVAVAGLLLGASWSYLMGGLVWGQRTPMANPPPPLVMLVLVGSIGFWAAALVIGLRRRAAVKVALLAVIAVTPLLAESLVRGALA</sequence>
<organism evidence="2 3">
    <name type="scientific">Actinoplanes flavus</name>
    <dbReference type="NCBI Taxonomy" id="2820290"/>
    <lineage>
        <taxon>Bacteria</taxon>
        <taxon>Bacillati</taxon>
        <taxon>Actinomycetota</taxon>
        <taxon>Actinomycetes</taxon>
        <taxon>Micromonosporales</taxon>
        <taxon>Micromonosporaceae</taxon>
        <taxon>Actinoplanes</taxon>
    </lineage>
</organism>
<keyword evidence="1" id="KW-0472">Membrane</keyword>
<comment type="caution">
    <text evidence="2">The sequence shown here is derived from an EMBL/GenBank/DDBJ whole genome shotgun (WGS) entry which is preliminary data.</text>
</comment>
<name>A0ABS3V0P8_9ACTN</name>
<dbReference type="RefSeq" id="WP_208473620.1">
    <property type="nucleotide sequence ID" value="NZ_JAGFNS010000070.1"/>
</dbReference>
<keyword evidence="1" id="KW-1133">Transmembrane helix</keyword>
<feature type="transmembrane region" description="Helical" evidence="1">
    <location>
        <begin position="55"/>
        <end position="75"/>
    </location>
</feature>
<accession>A0ABS3V0P8</accession>
<evidence type="ECO:0000313" key="2">
    <source>
        <dbReference type="EMBL" id="MBO3744394.1"/>
    </source>
</evidence>
<protein>
    <submittedName>
        <fullName evidence="2">Uncharacterized protein</fullName>
    </submittedName>
</protein>
<keyword evidence="3" id="KW-1185">Reference proteome</keyword>
<reference evidence="2 3" key="1">
    <citation type="submission" date="2021-03" db="EMBL/GenBank/DDBJ databases">
        <title>Actinoplanes flavus sp. nov., a novel actinomycete isolated from Coconut Palm rhizosphere soil.</title>
        <authorList>
            <person name="Luo X."/>
        </authorList>
    </citation>
    <scope>NUCLEOTIDE SEQUENCE [LARGE SCALE GENOMIC DNA]</scope>
    <source>
        <strain evidence="2 3">NEAU-H7</strain>
    </source>
</reference>
<gene>
    <name evidence="2" type="ORF">J5X75_43605</name>
</gene>
<feature type="transmembrane region" description="Helical" evidence="1">
    <location>
        <begin position="87"/>
        <end position="109"/>
    </location>
</feature>
<keyword evidence="1" id="KW-0812">Transmembrane</keyword>